<gene>
    <name evidence="3" type="ORF">HWQ56_07410</name>
</gene>
<dbReference type="PANTHER" id="PTHR37533:SF2">
    <property type="entry name" value="FLAGELLAR HOOK-LENGTH CONTROL PROTEIN"/>
    <property type="match status" value="1"/>
</dbReference>
<dbReference type="Pfam" id="PF02120">
    <property type="entry name" value="Flg_hook"/>
    <property type="match status" value="1"/>
</dbReference>
<dbReference type="InterPro" id="IPR052563">
    <property type="entry name" value="FliK"/>
</dbReference>
<feature type="region of interest" description="Disordered" evidence="1">
    <location>
        <begin position="39"/>
        <end position="247"/>
    </location>
</feature>
<feature type="compositionally biased region" description="Polar residues" evidence="1">
    <location>
        <begin position="227"/>
        <end position="243"/>
    </location>
</feature>
<dbReference type="InterPro" id="IPR038610">
    <property type="entry name" value="FliK-like_C_sf"/>
</dbReference>
<organism evidence="3 4">
    <name type="scientific">Pseudomonas eucalypticola</name>
    <dbReference type="NCBI Taxonomy" id="2599595"/>
    <lineage>
        <taxon>Bacteria</taxon>
        <taxon>Pseudomonadati</taxon>
        <taxon>Pseudomonadota</taxon>
        <taxon>Gammaproteobacteria</taxon>
        <taxon>Pseudomonadales</taxon>
        <taxon>Pseudomonadaceae</taxon>
        <taxon>Pseudomonas</taxon>
    </lineage>
</organism>
<dbReference type="Proteomes" id="UP000509568">
    <property type="component" value="Chromosome"/>
</dbReference>
<feature type="compositionally biased region" description="Basic and acidic residues" evidence="1">
    <location>
        <begin position="114"/>
        <end position="128"/>
    </location>
</feature>
<evidence type="ECO:0000313" key="3">
    <source>
        <dbReference type="EMBL" id="QKZ03625.1"/>
    </source>
</evidence>
<feature type="compositionally biased region" description="Polar residues" evidence="1">
    <location>
        <begin position="41"/>
        <end position="70"/>
    </location>
</feature>
<name>A0A7D5GZD5_9PSED</name>
<keyword evidence="3" id="KW-0282">Flagellum</keyword>
<feature type="compositionally biased region" description="Low complexity" evidence="1">
    <location>
        <begin position="132"/>
        <end position="149"/>
    </location>
</feature>
<reference evidence="3 4" key="1">
    <citation type="submission" date="2020-06" db="EMBL/GenBank/DDBJ databases">
        <title>Pseudomonas eucalypticola sp. nov., an endophyte of Eucalyptus dunnii leaves with biocontrol ability of eucalyptus leaf blight.</title>
        <authorList>
            <person name="Liu Y."/>
            <person name="Song Z."/>
            <person name="Zeng H."/>
            <person name="Lu M."/>
            <person name="Wang X."/>
            <person name="Lian X."/>
            <person name="Zhang Q."/>
        </authorList>
    </citation>
    <scope>NUCLEOTIDE SEQUENCE [LARGE SCALE GENOMIC DNA]</scope>
    <source>
        <strain evidence="3 4">NP-1</strain>
    </source>
</reference>
<feature type="compositionally biased region" description="Low complexity" evidence="1">
    <location>
        <begin position="422"/>
        <end position="441"/>
    </location>
</feature>
<feature type="compositionally biased region" description="Low complexity" evidence="1">
    <location>
        <begin position="169"/>
        <end position="202"/>
    </location>
</feature>
<feature type="region of interest" description="Disordered" evidence="1">
    <location>
        <begin position="421"/>
        <end position="457"/>
    </location>
</feature>
<keyword evidence="3" id="KW-0966">Cell projection</keyword>
<dbReference type="InterPro" id="IPR021136">
    <property type="entry name" value="Flagellar_hook_control-like_C"/>
</dbReference>
<feature type="compositionally biased region" description="Low complexity" evidence="1">
    <location>
        <begin position="103"/>
        <end position="113"/>
    </location>
</feature>
<feature type="domain" description="Flagellar hook-length control protein-like C-terminal" evidence="2">
    <location>
        <begin position="348"/>
        <end position="429"/>
    </location>
</feature>
<keyword evidence="3" id="KW-0969">Cilium</keyword>
<dbReference type="EMBL" id="CP056030">
    <property type="protein sequence ID" value="QKZ03625.1"/>
    <property type="molecule type" value="Genomic_DNA"/>
</dbReference>
<dbReference type="AlphaFoldDB" id="A0A7D5GZD5"/>
<proteinExistence type="predicted"/>
<dbReference type="CDD" id="cd17470">
    <property type="entry name" value="T3SS_Flik_C"/>
    <property type="match status" value="1"/>
</dbReference>
<protein>
    <submittedName>
        <fullName evidence="3">Flagellar hook-length control protein FliK</fullName>
    </submittedName>
</protein>
<dbReference type="RefSeq" id="WP_176570122.1">
    <property type="nucleotide sequence ID" value="NZ_CP056030.1"/>
</dbReference>
<accession>A0A7D5GZD5</accession>
<dbReference type="PANTHER" id="PTHR37533">
    <property type="entry name" value="FLAGELLAR HOOK-LENGTH CONTROL PROTEIN"/>
    <property type="match status" value="1"/>
</dbReference>
<evidence type="ECO:0000256" key="1">
    <source>
        <dbReference type="SAM" id="MobiDB-lite"/>
    </source>
</evidence>
<evidence type="ECO:0000259" key="2">
    <source>
        <dbReference type="Pfam" id="PF02120"/>
    </source>
</evidence>
<evidence type="ECO:0000313" key="4">
    <source>
        <dbReference type="Proteomes" id="UP000509568"/>
    </source>
</evidence>
<sequence length="478" mass="48986">MSVASNPLLQITSTASTLANLSKAAEPAKDTSADFAKVYAKQSQASTAKATGADRQQQDQVATAGKNTAASDKDNAASKPAVADSGKNLPAHKPAQADKGAKADASGKAGQGTKADKGDKADKAKAGDQDDAATPTDTASTATTAQAPAAPVPDPTLAVAPVADPSLTQAQQPVATPDPAQAAALAQVQPPVQGSDASTSDADAFDPSKDDPLANMPTLRLALEQNAKAQGTTSAHAQTTDKNAPQDAVNADADQSFAAGLAGMVVQQKSAGESQLSDKAFDSQIDDGLKDIKGASADTRMDNFANRLAAMTDTSATTAKTATATPVQAPTTQLAMNQGGWTEGVVNRVMYLSSQNLKSADIQLTPAELGRLNIRVDMTPDQQTVTFTSAHVHVREALESQQGRLKDMFAEQGMGQLDVNVSDQSRQSSQDQAQQSQRSARGTGGADNLDGVDAVSPLASQPTVQQVVVGTSAIDYYA</sequence>
<dbReference type="KEGG" id="pez:HWQ56_07410"/>
<dbReference type="Gene3D" id="3.30.750.140">
    <property type="match status" value="1"/>
</dbReference>
<keyword evidence="4" id="KW-1185">Reference proteome</keyword>